<dbReference type="Gene3D" id="1.10.10.10">
    <property type="entry name" value="Winged helix-like DNA-binding domain superfamily/Winged helix DNA-binding domain"/>
    <property type="match status" value="1"/>
</dbReference>
<dbReference type="GO" id="GO:0003700">
    <property type="term" value="F:DNA-binding transcription factor activity"/>
    <property type="evidence" value="ECO:0007669"/>
    <property type="project" value="InterPro"/>
</dbReference>
<protein>
    <recommendedName>
        <fullName evidence="2">HSF-type DNA-binding domain-containing protein</fullName>
    </recommendedName>
</protein>
<dbReference type="KEGG" id="fcy:FRACYDRAFT_268948"/>
<dbReference type="Proteomes" id="UP000095751">
    <property type="component" value="Unassembled WGS sequence"/>
</dbReference>
<gene>
    <name evidence="3" type="ORF">FRACYDRAFT_268948</name>
</gene>
<feature type="domain" description="HSF-type DNA-binding" evidence="2">
    <location>
        <begin position="1"/>
        <end position="61"/>
    </location>
</feature>
<keyword evidence="4" id="KW-1185">Reference proteome</keyword>
<name>A0A1E7FDQ7_9STRA</name>
<organism evidence="3 4">
    <name type="scientific">Fragilariopsis cylindrus CCMP1102</name>
    <dbReference type="NCBI Taxonomy" id="635003"/>
    <lineage>
        <taxon>Eukaryota</taxon>
        <taxon>Sar</taxon>
        <taxon>Stramenopiles</taxon>
        <taxon>Ochrophyta</taxon>
        <taxon>Bacillariophyta</taxon>
        <taxon>Bacillariophyceae</taxon>
        <taxon>Bacillariophycidae</taxon>
        <taxon>Bacillariales</taxon>
        <taxon>Bacillariaceae</taxon>
        <taxon>Fragilariopsis</taxon>
    </lineage>
</organism>
<evidence type="ECO:0000259" key="2">
    <source>
        <dbReference type="Pfam" id="PF00447"/>
    </source>
</evidence>
<evidence type="ECO:0000313" key="4">
    <source>
        <dbReference type="Proteomes" id="UP000095751"/>
    </source>
</evidence>
<dbReference type="GO" id="GO:0043565">
    <property type="term" value="F:sequence-specific DNA binding"/>
    <property type="evidence" value="ECO:0007669"/>
    <property type="project" value="InterPro"/>
</dbReference>
<accession>A0A1E7FDQ7</accession>
<dbReference type="AlphaFoldDB" id="A0A1E7FDQ7"/>
<keyword evidence="1" id="KW-0238">DNA-binding</keyword>
<evidence type="ECO:0000313" key="3">
    <source>
        <dbReference type="EMBL" id="OEU16287.1"/>
    </source>
</evidence>
<proteinExistence type="predicted"/>
<evidence type="ECO:0000256" key="1">
    <source>
        <dbReference type="ARBA" id="ARBA00023125"/>
    </source>
</evidence>
<dbReference type="InParanoid" id="A0A1E7FDQ7"/>
<dbReference type="EMBL" id="KV784358">
    <property type="protein sequence ID" value="OEU16287.1"/>
    <property type="molecule type" value="Genomic_DNA"/>
</dbReference>
<sequence length="104" mass="12087">MIHDRPHFSNSIMPHYFKSKFTSFRQSLRNHGFAQIGGNSWDEGAYYHKLFLRDEPLLCQGLTQEQMKKAMPEWIPVEDEPRFYPKDNHESVVAAAAMVSLKSS</sequence>
<dbReference type="InterPro" id="IPR000232">
    <property type="entry name" value="HSF_DNA-bd"/>
</dbReference>
<reference evidence="3 4" key="1">
    <citation type="submission" date="2016-09" db="EMBL/GenBank/DDBJ databases">
        <title>Extensive genetic diversity and differential bi-allelic expression allows diatom success in the polar Southern Ocean.</title>
        <authorList>
            <consortium name="DOE Joint Genome Institute"/>
            <person name="Mock T."/>
            <person name="Otillar R.P."/>
            <person name="Strauss J."/>
            <person name="Dupont C."/>
            <person name="Frickenhaus S."/>
            <person name="Maumus F."/>
            <person name="Mcmullan M."/>
            <person name="Sanges R."/>
            <person name="Schmutz J."/>
            <person name="Toseland A."/>
            <person name="Valas R."/>
            <person name="Veluchamy A."/>
            <person name="Ward B.J."/>
            <person name="Allen A."/>
            <person name="Barry K."/>
            <person name="Falciatore A."/>
            <person name="Ferrante M."/>
            <person name="Fortunato A.E."/>
            <person name="Gloeckner G."/>
            <person name="Gruber A."/>
            <person name="Hipkin R."/>
            <person name="Janech M."/>
            <person name="Kroth P."/>
            <person name="Leese F."/>
            <person name="Lindquist E."/>
            <person name="Lyon B.R."/>
            <person name="Martin J."/>
            <person name="Mayer C."/>
            <person name="Parker M."/>
            <person name="Quesneville H."/>
            <person name="Raymond J."/>
            <person name="Uhlig C."/>
            <person name="Valentin K.U."/>
            <person name="Worden A.Z."/>
            <person name="Armbrust E.V."/>
            <person name="Bowler C."/>
            <person name="Green B."/>
            <person name="Moulton V."/>
            <person name="Van Oosterhout C."/>
            <person name="Grigoriev I."/>
        </authorList>
    </citation>
    <scope>NUCLEOTIDE SEQUENCE [LARGE SCALE GENOMIC DNA]</scope>
    <source>
        <strain evidence="3 4">CCMP1102</strain>
    </source>
</reference>
<dbReference type="Pfam" id="PF00447">
    <property type="entry name" value="HSF_DNA-bind"/>
    <property type="match status" value="1"/>
</dbReference>
<dbReference type="OrthoDB" id="70209at2759"/>
<dbReference type="InterPro" id="IPR036388">
    <property type="entry name" value="WH-like_DNA-bd_sf"/>
</dbReference>